<keyword evidence="4" id="KW-1185">Reference proteome</keyword>
<feature type="domain" description="Galectin" evidence="3">
    <location>
        <begin position="7"/>
        <end position="150"/>
    </location>
</feature>
<protein>
    <recommendedName>
        <fullName evidence="2">Galectin</fullName>
    </recommendedName>
</protein>
<dbReference type="PANTHER" id="PTHR11346:SF21">
    <property type="entry name" value="GRIFIN"/>
    <property type="match status" value="1"/>
</dbReference>
<sequence length="150" mass="17166">MSSLPLPYKQNITPGTRFNSLKIEGTPKDKAEFFYVHFNWRGTDGDNDDIAASFEFCFNHRGYRNQIVCYTRNNNPYVQPQNVVVFSDNFPFRATNAFAMEINTKNCRNALKVFVNDAKILQYDIPVDISSFASVWVGGDLETLSKCEVK</sequence>
<evidence type="ECO:0000313" key="5">
    <source>
        <dbReference type="RefSeq" id="XP_055884525.1"/>
    </source>
</evidence>
<dbReference type="OrthoDB" id="6189781at2759"/>
<dbReference type="PANTHER" id="PTHR11346">
    <property type="entry name" value="GALECTIN"/>
    <property type="match status" value="1"/>
</dbReference>
<evidence type="ECO:0000259" key="3">
    <source>
        <dbReference type="PROSITE" id="PS51304"/>
    </source>
</evidence>
<evidence type="ECO:0000256" key="1">
    <source>
        <dbReference type="ARBA" id="ARBA00022734"/>
    </source>
</evidence>
<name>A0A9W3ABA3_BIOGL</name>
<organism evidence="4 5">
    <name type="scientific">Biomphalaria glabrata</name>
    <name type="common">Bloodfluke planorb</name>
    <name type="synonym">Freshwater snail</name>
    <dbReference type="NCBI Taxonomy" id="6526"/>
    <lineage>
        <taxon>Eukaryota</taxon>
        <taxon>Metazoa</taxon>
        <taxon>Spiralia</taxon>
        <taxon>Lophotrochozoa</taxon>
        <taxon>Mollusca</taxon>
        <taxon>Gastropoda</taxon>
        <taxon>Heterobranchia</taxon>
        <taxon>Euthyneura</taxon>
        <taxon>Panpulmonata</taxon>
        <taxon>Hygrophila</taxon>
        <taxon>Lymnaeoidea</taxon>
        <taxon>Planorbidae</taxon>
        <taxon>Biomphalaria</taxon>
    </lineage>
</organism>
<evidence type="ECO:0000313" key="4">
    <source>
        <dbReference type="Proteomes" id="UP001165740"/>
    </source>
</evidence>
<dbReference type="RefSeq" id="XP_055884525.1">
    <property type="nucleotide sequence ID" value="XM_056028550.1"/>
</dbReference>
<dbReference type="InterPro" id="IPR001079">
    <property type="entry name" value="Galectin_CRD"/>
</dbReference>
<evidence type="ECO:0000256" key="2">
    <source>
        <dbReference type="RuleBase" id="RU102079"/>
    </source>
</evidence>
<dbReference type="InterPro" id="IPR013320">
    <property type="entry name" value="ConA-like_dom_sf"/>
</dbReference>
<dbReference type="SMART" id="SM00908">
    <property type="entry name" value="Gal-bind_lectin"/>
    <property type="match status" value="1"/>
</dbReference>
<gene>
    <name evidence="5" type="primary">LOC129926179</name>
</gene>
<keyword evidence="1 2" id="KW-0430">Lectin</keyword>
<reference evidence="5" key="1">
    <citation type="submission" date="2025-08" db="UniProtKB">
        <authorList>
            <consortium name="RefSeq"/>
        </authorList>
    </citation>
    <scope>IDENTIFICATION</scope>
</reference>
<dbReference type="AlphaFoldDB" id="A0A9W3ABA3"/>
<proteinExistence type="predicted"/>
<dbReference type="GO" id="GO:0030246">
    <property type="term" value="F:carbohydrate binding"/>
    <property type="evidence" value="ECO:0007669"/>
    <property type="project" value="UniProtKB-UniRule"/>
</dbReference>
<dbReference type="Pfam" id="PF00337">
    <property type="entry name" value="Gal-bind_lectin"/>
    <property type="match status" value="1"/>
</dbReference>
<accession>A0A9W3ABA3</accession>
<dbReference type="InterPro" id="IPR044156">
    <property type="entry name" value="Galectin-like"/>
</dbReference>
<dbReference type="Proteomes" id="UP001165740">
    <property type="component" value="Chromosome 5"/>
</dbReference>
<dbReference type="GeneID" id="129926179"/>
<dbReference type="PROSITE" id="PS51304">
    <property type="entry name" value="GALECTIN"/>
    <property type="match status" value="1"/>
</dbReference>
<dbReference type="SUPFAM" id="SSF49899">
    <property type="entry name" value="Concanavalin A-like lectins/glucanases"/>
    <property type="match status" value="1"/>
</dbReference>
<dbReference type="Gene3D" id="2.60.120.200">
    <property type="match status" value="1"/>
</dbReference>